<reference evidence="3" key="1">
    <citation type="journal article" date="2016" name="Proc. Natl. Acad. Sci. U.S.A.">
        <title>Lipid metabolic changes in an early divergent fungus govern the establishment of a mutualistic symbiosis with endobacteria.</title>
        <authorList>
            <person name="Lastovetsky O.A."/>
            <person name="Gaspar M.L."/>
            <person name="Mondo S.J."/>
            <person name="LaButti K.M."/>
            <person name="Sandor L."/>
            <person name="Grigoriev I.V."/>
            <person name="Henry S.A."/>
            <person name="Pawlowska T.E."/>
        </authorList>
    </citation>
    <scope>NUCLEOTIDE SEQUENCE [LARGE SCALE GENOMIC DNA]</scope>
    <source>
        <strain evidence="3">ATCC 52814</strain>
    </source>
</reference>
<accession>A0A1X0RA99</accession>
<evidence type="ECO:0000256" key="2">
    <source>
        <dbReference type="SAM" id="SignalP"/>
    </source>
</evidence>
<feature type="region of interest" description="Disordered" evidence="1">
    <location>
        <begin position="23"/>
        <end position="77"/>
    </location>
</feature>
<name>A0A1X0RA99_RHIZD</name>
<proteinExistence type="predicted"/>
<feature type="signal peptide" evidence="2">
    <location>
        <begin position="1"/>
        <end position="20"/>
    </location>
</feature>
<dbReference type="OrthoDB" id="10395363at2759"/>
<dbReference type="AlphaFoldDB" id="A0A1X0RA99"/>
<dbReference type="VEuPathDB" id="FungiDB:BCV72DRAFT_224375"/>
<sequence length="77" mass="7725">MQIKLVILTICASLAAIGLAAPSPQGDPNANGLDLNIPSDGQISPGTDDLSLPGGLDESTEISALSNPDNEPMAILA</sequence>
<keyword evidence="2" id="KW-0732">Signal</keyword>
<dbReference type="EMBL" id="KV921883">
    <property type="protein sequence ID" value="ORE08808.1"/>
    <property type="molecule type" value="Genomic_DNA"/>
</dbReference>
<evidence type="ECO:0000256" key="1">
    <source>
        <dbReference type="SAM" id="MobiDB-lite"/>
    </source>
</evidence>
<organism evidence="3">
    <name type="scientific">Rhizopus microsporus var. microsporus</name>
    <dbReference type="NCBI Taxonomy" id="86635"/>
    <lineage>
        <taxon>Eukaryota</taxon>
        <taxon>Fungi</taxon>
        <taxon>Fungi incertae sedis</taxon>
        <taxon>Mucoromycota</taxon>
        <taxon>Mucoromycotina</taxon>
        <taxon>Mucoromycetes</taxon>
        <taxon>Mucorales</taxon>
        <taxon>Mucorineae</taxon>
        <taxon>Rhizopodaceae</taxon>
        <taxon>Rhizopus</taxon>
    </lineage>
</organism>
<evidence type="ECO:0000313" key="3">
    <source>
        <dbReference type="EMBL" id="ORE08808.1"/>
    </source>
</evidence>
<dbReference type="Proteomes" id="UP000242414">
    <property type="component" value="Unassembled WGS sequence"/>
</dbReference>
<gene>
    <name evidence="3" type="ORF">BCV72DRAFT_224375</name>
</gene>
<feature type="chain" id="PRO_5012258990" evidence="2">
    <location>
        <begin position="21"/>
        <end position="77"/>
    </location>
</feature>
<protein>
    <submittedName>
        <fullName evidence="3">Uncharacterized protein</fullName>
    </submittedName>
</protein>